<name>A7I5X4_METB6</name>
<sequence length="82" mass="8899">MPAAQTNDGEMGMYTDFLSVGMVTVIGLMAGTAIGIFIGYLAKLQRPSWADMTNREKKLNIVLVIACSAICITGLAWRFLLN</sequence>
<dbReference type="RefSeq" id="WP_012106156.1">
    <property type="nucleotide sequence ID" value="NC_009712.1"/>
</dbReference>
<evidence type="ECO:0000313" key="3">
    <source>
        <dbReference type="Proteomes" id="UP000002408"/>
    </source>
</evidence>
<dbReference type="HOGENOM" id="CLU_2550217_0_0_2"/>
<dbReference type="Proteomes" id="UP000002408">
    <property type="component" value="Chromosome"/>
</dbReference>
<reference evidence="3" key="1">
    <citation type="journal article" date="2015" name="Microbiology">
        <title>Genome of Methanoregula boonei 6A8 reveals adaptations to oligotrophic peatland environments.</title>
        <authorList>
            <person name="Braeuer S."/>
            <person name="Cadillo-Quiroz H."/>
            <person name="Kyrpides N."/>
            <person name="Woyke T."/>
            <person name="Goodwin L."/>
            <person name="Detter C."/>
            <person name="Podell S."/>
            <person name="Yavitt J.B."/>
            <person name="Zinder S.H."/>
        </authorList>
    </citation>
    <scope>NUCLEOTIDE SEQUENCE [LARGE SCALE GENOMIC DNA]</scope>
    <source>
        <strain evidence="3">DSM 21154 / JCM 14090 / 6A8</strain>
    </source>
</reference>
<proteinExistence type="predicted"/>
<accession>A7I5X4</accession>
<keyword evidence="1" id="KW-0472">Membrane</keyword>
<dbReference type="eggNOG" id="arCOG12683">
    <property type="taxonomic scope" value="Archaea"/>
</dbReference>
<dbReference type="GeneID" id="5411131"/>
<keyword evidence="1" id="KW-1133">Transmembrane helix</keyword>
<evidence type="ECO:0000313" key="2">
    <source>
        <dbReference type="EMBL" id="ABS55135.1"/>
    </source>
</evidence>
<dbReference type="STRING" id="456442.Mboo_0617"/>
<keyword evidence="1" id="KW-0812">Transmembrane</keyword>
<dbReference type="EMBL" id="CP000780">
    <property type="protein sequence ID" value="ABS55135.1"/>
    <property type="molecule type" value="Genomic_DNA"/>
</dbReference>
<organism evidence="2 3">
    <name type="scientific">Methanoregula boonei (strain DSM 21154 / JCM 14090 / 6A8)</name>
    <dbReference type="NCBI Taxonomy" id="456442"/>
    <lineage>
        <taxon>Archaea</taxon>
        <taxon>Methanobacteriati</taxon>
        <taxon>Methanobacteriota</taxon>
        <taxon>Stenosarchaea group</taxon>
        <taxon>Methanomicrobia</taxon>
        <taxon>Methanomicrobiales</taxon>
        <taxon>Methanoregulaceae</taxon>
        <taxon>Methanoregula</taxon>
    </lineage>
</organism>
<dbReference type="AlphaFoldDB" id="A7I5X4"/>
<gene>
    <name evidence="2" type="ordered locus">Mboo_0617</name>
</gene>
<evidence type="ECO:0000256" key="1">
    <source>
        <dbReference type="SAM" id="Phobius"/>
    </source>
</evidence>
<keyword evidence="3" id="KW-1185">Reference proteome</keyword>
<feature type="transmembrane region" description="Helical" evidence="1">
    <location>
        <begin position="61"/>
        <end position="80"/>
    </location>
</feature>
<feature type="transmembrane region" description="Helical" evidence="1">
    <location>
        <begin position="20"/>
        <end position="41"/>
    </location>
</feature>
<protein>
    <submittedName>
        <fullName evidence="2">Uncharacterized protein</fullName>
    </submittedName>
</protein>
<dbReference type="KEGG" id="mbn:Mboo_0617"/>